<dbReference type="PANTHER" id="PTHR40275:SF1">
    <property type="entry name" value="SSL7038 PROTEIN"/>
    <property type="match status" value="1"/>
</dbReference>
<dbReference type="EMBL" id="FUKJ01000044">
    <property type="protein sequence ID" value="SJM89871.1"/>
    <property type="molecule type" value="Genomic_DNA"/>
</dbReference>
<dbReference type="PROSITE" id="PS50943">
    <property type="entry name" value="HTH_CROC1"/>
    <property type="match status" value="1"/>
</dbReference>
<dbReference type="Gene3D" id="1.10.260.40">
    <property type="entry name" value="lambda repressor-like DNA-binding domains"/>
    <property type="match status" value="1"/>
</dbReference>
<dbReference type="SUPFAM" id="SSF47413">
    <property type="entry name" value="lambda repressor-like DNA-binding domains"/>
    <property type="match status" value="1"/>
</dbReference>
<keyword evidence="3" id="KW-1185">Reference proteome</keyword>
<dbReference type="InterPro" id="IPR001387">
    <property type="entry name" value="Cro/C1-type_HTH"/>
</dbReference>
<dbReference type="PANTHER" id="PTHR40275">
    <property type="entry name" value="SSL7038 PROTEIN"/>
    <property type="match status" value="1"/>
</dbReference>
<dbReference type="Proteomes" id="UP000195442">
    <property type="component" value="Unassembled WGS sequence"/>
</dbReference>
<name>A0A1R4H0X2_9GAMM</name>
<dbReference type="RefSeq" id="WP_087145834.1">
    <property type="nucleotide sequence ID" value="NZ_FUKJ01000044.1"/>
</dbReference>
<sequence length="92" mass="10076">MTEHITAFDIAEHLETDDDIRDFLRESANNGSQSDFIHALSIATRAKGMTEVAKQVGVTRASLYKSLASDGNPRFETITKIVEALGCKLAVH</sequence>
<organism evidence="2 3">
    <name type="scientific">Crenothrix polyspora</name>
    <dbReference type="NCBI Taxonomy" id="360316"/>
    <lineage>
        <taxon>Bacteria</taxon>
        <taxon>Pseudomonadati</taxon>
        <taxon>Pseudomonadota</taxon>
        <taxon>Gammaproteobacteria</taxon>
        <taxon>Methylococcales</taxon>
        <taxon>Crenotrichaceae</taxon>
        <taxon>Crenothrix</taxon>
    </lineage>
</organism>
<dbReference type="AlphaFoldDB" id="A0A1R4H0X2"/>
<evidence type="ECO:0000259" key="1">
    <source>
        <dbReference type="PROSITE" id="PS50943"/>
    </source>
</evidence>
<gene>
    <name evidence="2" type="ORF">CRENPOLYSF2_1380019</name>
</gene>
<reference evidence="3" key="1">
    <citation type="submission" date="2017-02" db="EMBL/GenBank/DDBJ databases">
        <authorList>
            <person name="Daims H."/>
        </authorList>
    </citation>
    <scope>NUCLEOTIDE SEQUENCE [LARGE SCALE GENOMIC DNA]</scope>
</reference>
<dbReference type="InterPro" id="IPR010982">
    <property type="entry name" value="Lambda_DNA-bd_dom_sf"/>
</dbReference>
<accession>A0A1R4H0X2</accession>
<dbReference type="NCBIfam" id="TIGR02684">
    <property type="entry name" value="dnstrm_HI1420"/>
    <property type="match status" value="1"/>
</dbReference>
<dbReference type="InterPro" id="IPR014057">
    <property type="entry name" value="HI1420"/>
</dbReference>
<protein>
    <recommendedName>
        <fullName evidence="1">HTH cro/C1-type domain-containing protein</fullName>
    </recommendedName>
</protein>
<dbReference type="GO" id="GO:0003677">
    <property type="term" value="F:DNA binding"/>
    <property type="evidence" value="ECO:0007669"/>
    <property type="project" value="InterPro"/>
</dbReference>
<dbReference type="CDD" id="cd00093">
    <property type="entry name" value="HTH_XRE"/>
    <property type="match status" value="1"/>
</dbReference>
<feature type="domain" description="HTH cro/C1-type" evidence="1">
    <location>
        <begin position="49"/>
        <end position="92"/>
    </location>
</feature>
<evidence type="ECO:0000313" key="2">
    <source>
        <dbReference type="EMBL" id="SJM89871.1"/>
    </source>
</evidence>
<evidence type="ECO:0000313" key="3">
    <source>
        <dbReference type="Proteomes" id="UP000195442"/>
    </source>
</evidence>
<dbReference type="Pfam" id="PF21716">
    <property type="entry name" value="dnstrm_HI1420"/>
    <property type="match status" value="1"/>
</dbReference>
<dbReference type="OrthoDB" id="9798416at2"/>
<proteinExistence type="predicted"/>